<feature type="domain" description="Solute-binding protein family 3/N-terminal" evidence="5">
    <location>
        <begin position="43"/>
        <end position="267"/>
    </location>
</feature>
<evidence type="ECO:0000313" key="6">
    <source>
        <dbReference type="EMBL" id="WEG08478.1"/>
    </source>
</evidence>
<dbReference type="SMART" id="SM00062">
    <property type="entry name" value="PBPb"/>
    <property type="match status" value="1"/>
</dbReference>
<evidence type="ECO:0000256" key="1">
    <source>
        <dbReference type="ARBA" id="ARBA00004418"/>
    </source>
</evidence>
<feature type="chain" id="PRO_5046998615" evidence="4">
    <location>
        <begin position="24"/>
        <end position="329"/>
    </location>
</feature>
<dbReference type="PANTHER" id="PTHR30024:SF47">
    <property type="entry name" value="TAURINE-BINDING PERIPLASMIC PROTEIN"/>
    <property type="match status" value="1"/>
</dbReference>
<gene>
    <name evidence="6" type="ORF">PU630_14710</name>
</gene>
<dbReference type="SUPFAM" id="SSF53850">
    <property type="entry name" value="Periplasmic binding protein-like II"/>
    <property type="match status" value="1"/>
</dbReference>
<proteinExistence type="inferred from homology"/>
<sequence length="329" mass="34206">MNGSRRRVSTLLALAVASTIALAGCSGSASPDAGASGDSAAMKVSVGVTPIPNAAPLYLAEKLGYFTDENLDVTPQIVASAGAAVPLLQSGDLQFAEVSSTPTITATSKGLPLRVVSGDDRYNDDASATDGAALVAAKGSGLTKISELNGKTVAVVGLKSGPELVMRVAIDQAGGDDSKVKFVEIAYPDMVSALESGRVDAALITDPFLSQAKEKGLTVISQPYIDAMPGKAGILWIGSGNWIDQNPEAAAAFQRAITKAVDYAAENPDAVRDIMSTYTKSSKEAIKATVLPVFDSSITADDMKYWADTMLQYGFIDTAYDPSDLIWKP</sequence>
<protein>
    <submittedName>
        <fullName evidence="6">ABC transporter substrate-binding protein</fullName>
    </submittedName>
</protein>
<evidence type="ECO:0000256" key="3">
    <source>
        <dbReference type="ARBA" id="ARBA00022729"/>
    </source>
</evidence>
<evidence type="ECO:0000259" key="5">
    <source>
        <dbReference type="SMART" id="SM00062"/>
    </source>
</evidence>
<dbReference type="RefSeq" id="WP_275277806.1">
    <property type="nucleotide sequence ID" value="NZ_CP119108.1"/>
</dbReference>
<dbReference type="PROSITE" id="PS51257">
    <property type="entry name" value="PROKAR_LIPOPROTEIN"/>
    <property type="match status" value="1"/>
</dbReference>
<dbReference type="Pfam" id="PF09084">
    <property type="entry name" value="NMT1"/>
    <property type="match status" value="1"/>
</dbReference>
<reference evidence="6 7" key="1">
    <citation type="submission" date="2023-03" db="EMBL/GenBank/DDBJ databases">
        <title>Genome sequence of Microbacterium sp. KACC 23027.</title>
        <authorList>
            <person name="Kim S."/>
            <person name="Heo J."/>
            <person name="Kwon S.-W."/>
        </authorList>
    </citation>
    <scope>NUCLEOTIDE SEQUENCE [LARGE SCALE GENOMIC DNA]</scope>
    <source>
        <strain evidence="6 7">KACC 23027</strain>
    </source>
</reference>
<keyword evidence="7" id="KW-1185">Reference proteome</keyword>
<comment type="similarity">
    <text evidence="2">Belongs to the bacterial solute-binding protein SsuA/TauA family.</text>
</comment>
<dbReference type="PANTHER" id="PTHR30024">
    <property type="entry name" value="ALIPHATIC SULFONATES-BINDING PROTEIN-RELATED"/>
    <property type="match status" value="1"/>
</dbReference>
<dbReference type="InterPro" id="IPR001638">
    <property type="entry name" value="Solute-binding_3/MltF_N"/>
</dbReference>
<dbReference type="EMBL" id="CP119108">
    <property type="protein sequence ID" value="WEG08478.1"/>
    <property type="molecule type" value="Genomic_DNA"/>
</dbReference>
<dbReference type="Gene3D" id="3.40.190.10">
    <property type="entry name" value="Periplasmic binding protein-like II"/>
    <property type="match status" value="2"/>
</dbReference>
<evidence type="ECO:0000256" key="4">
    <source>
        <dbReference type="SAM" id="SignalP"/>
    </source>
</evidence>
<organism evidence="6 7">
    <name type="scientific">Microbacterium horticulturae</name>
    <dbReference type="NCBI Taxonomy" id="3028316"/>
    <lineage>
        <taxon>Bacteria</taxon>
        <taxon>Bacillati</taxon>
        <taxon>Actinomycetota</taxon>
        <taxon>Actinomycetes</taxon>
        <taxon>Micrococcales</taxon>
        <taxon>Microbacteriaceae</taxon>
        <taxon>Microbacterium</taxon>
    </lineage>
</organism>
<evidence type="ECO:0000256" key="2">
    <source>
        <dbReference type="ARBA" id="ARBA00010742"/>
    </source>
</evidence>
<feature type="signal peptide" evidence="4">
    <location>
        <begin position="1"/>
        <end position="23"/>
    </location>
</feature>
<dbReference type="InterPro" id="IPR015168">
    <property type="entry name" value="SsuA/THI5"/>
</dbReference>
<dbReference type="Proteomes" id="UP001214553">
    <property type="component" value="Chromosome"/>
</dbReference>
<accession>A0ABY8C1F6</accession>
<comment type="subcellular location">
    <subcellularLocation>
        <location evidence="1">Periplasm</location>
    </subcellularLocation>
</comment>
<evidence type="ECO:0000313" key="7">
    <source>
        <dbReference type="Proteomes" id="UP001214553"/>
    </source>
</evidence>
<keyword evidence="3 4" id="KW-0732">Signal</keyword>
<name>A0ABY8C1F6_9MICO</name>